<organism evidence="2 3">
    <name type="scientific">Devosia nanyangense</name>
    <dbReference type="NCBI Taxonomy" id="1228055"/>
    <lineage>
        <taxon>Bacteria</taxon>
        <taxon>Pseudomonadati</taxon>
        <taxon>Pseudomonadota</taxon>
        <taxon>Alphaproteobacteria</taxon>
        <taxon>Hyphomicrobiales</taxon>
        <taxon>Devosiaceae</taxon>
        <taxon>Devosia</taxon>
    </lineage>
</organism>
<evidence type="ECO:0000313" key="3">
    <source>
        <dbReference type="Proteomes" id="UP000782610"/>
    </source>
</evidence>
<dbReference type="InterPro" id="IPR054241">
    <property type="entry name" value="DUF6968"/>
</dbReference>
<evidence type="ECO:0000259" key="1">
    <source>
        <dbReference type="Pfam" id="PF22302"/>
    </source>
</evidence>
<proteinExistence type="predicted"/>
<reference evidence="2" key="1">
    <citation type="submission" date="2020-07" db="EMBL/GenBank/DDBJ databases">
        <title>Huge and variable diversity of episymbiotic CPR bacteria and DPANN archaea in groundwater ecosystems.</title>
        <authorList>
            <person name="He C.Y."/>
            <person name="Keren R."/>
            <person name="Whittaker M."/>
            <person name="Farag I.F."/>
            <person name="Doudna J."/>
            <person name="Cate J.H.D."/>
            <person name="Banfield J.F."/>
        </authorList>
    </citation>
    <scope>NUCLEOTIDE SEQUENCE</scope>
    <source>
        <strain evidence="2">NC_groundwater_1586_Pr3_B-0.1um_66_15</strain>
    </source>
</reference>
<protein>
    <recommendedName>
        <fullName evidence="1">DUF6968 domain-containing protein</fullName>
    </recommendedName>
</protein>
<sequence length="109" mass="12100">MIAAKRILFIKTAGAPIPVPIHIDVPFYERNAWTCDFSIGWPEGVFHHHGMGVDSVQAIRLALQMIAIHLYASPYHKAGTLYFDEPGRGYGFTLPYGGRDQAIGDDKTL</sequence>
<dbReference type="Proteomes" id="UP000782610">
    <property type="component" value="Unassembled WGS sequence"/>
</dbReference>
<accession>A0A933KZB0</accession>
<name>A0A933KZB0_9HYPH</name>
<gene>
    <name evidence="2" type="ORF">HY834_01285</name>
</gene>
<comment type="caution">
    <text evidence="2">The sequence shown here is derived from an EMBL/GenBank/DDBJ whole genome shotgun (WGS) entry which is preliminary data.</text>
</comment>
<dbReference type="AlphaFoldDB" id="A0A933KZB0"/>
<dbReference type="EMBL" id="JACRAF010000004">
    <property type="protein sequence ID" value="MBI4920357.1"/>
    <property type="molecule type" value="Genomic_DNA"/>
</dbReference>
<dbReference type="Pfam" id="PF22302">
    <property type="entry name" value="DUF6968"/>
    <property type="match status" value="1"/>
</dbReference>
<evidence type="ECO:0000313" key="2">
    <source>
        <dbReference type="EMBL" id="MBI4920357.1"/>
    </source>
</evidence>
<feature type="domain" description="DUF6968" evidence="1">
    <location>
        <begin position="4"/>
        <end position="93"/>
    </location>
</feature>